<evidence type="ECO:0000313" key="4">
    <source>
        <dbReference type="Proteomes" id="UP000198636"/>
    </source>
</evidence>
<dbReference type="GO" id="GO:0016020">
    <property type="term" value="C:membrane"/>
    <property type="evidence" value="ECO:0007669"/>
    <property type="project" value="InterPro"/>
</dbReference>
<organism evidence="3 4">
    <name type="scientific">Alkaliphilus peptidifermentans DSM 18978</name>
    <dbReference type="NCBI Taxonomy" id="1120976"/>
    <lineage>
        <taxon>Bacteria</taxon>
        <taxon>Bacillati</taxon>
        <taxon>Bacillota</taxon>
        <taxon>Clostridia</taxon>
        <taxon>Peptostreptococcales</taxon>
        <taxon>Natronincolaceae</taxon>
        <taxon>Alkaliphilus</taxon>
    </lineage>
</organism>
<feature type="domain" description="FMN-binding" evidence="2">
    <location>
        <begin position="57"/>
        <end position="130"/>
    </location>
</feature>
<name>A0A1G5JT23_9FIRM</name>
<dbReference type="Proteomes" id="UP000198636">
    <property type="component" value="Unassembled WGS sequence"/>
</dbReference>
<keyword evidence="4" id="KW-1185">Reference proteome</keyword>
<gene>
    <name evidence="3" type="ORF">SAMN03080606_02990</name>
</gene>
<dbReference type="EMBL" id="FMUS01000021">
    <property type="protein sequence ID" value="SCY90809.1"/>
    <property type="molecule type" value="Genomic_DNA"/>
</dbReference>
<evidence type="ECO:0000313" key="3">
    <source>
        <dbReference type="EMBL" id="SCY90809.1"/>
    </source>
</evidence>
<keyword evidence="1" id="KW-0472">Membrane</keyword>
<dbReference type="Pfam" id="PF04205">
    <property type="entry name" value="FMN_bind"/>
    <property type="match status" value="1"/>
</dbReference>
<dbReference type="GO" id="GO:0010181">
    <property type="term" value="F:FMN binding"/>
    <property type="evidence" value="ECO:0007669"/>
    <property type="project" value="InterPro"/>
</dbReference>
<proteinExistence type="predicted"/>
<keyword evidence="1" id="KW-0812">Transmembrane</keyword>
<accession>A0A1G5JT23</accession>
<dbReference type="OrthoDB" id="307864at2"/>
<evidence type="ECO:0000256" key="1">
    <source>
        <dbReference type="SAM" id="Phobius"/>
    </source>
</evidence>
<evidence type="ECO:0000259" key="2">
    <source>
        <dbReference type="SMART" id="SM00900"/>
    </source>
</evidence>
<protein>
    <submittedName>
        <fullName evidence="3">FMN-binding domain-containing protein</fullName>
    </submittedName>
</protein>
<dbReference type="SMART" id="SM00900">
    <property type="entry name" value="FMN_bind"/>
    <property type="match status" value="1"/>
</dbReference>
<feature type="transmembrane region" description="Helical" evidence="1">
    <location>
        <begin position="7"/>
        <end position="26"/>
    </location>
</feature>
<keyword evidence="1" id="KW-1133">Transmembrane helix</keyword>
<dbReference type="RefSeq" id="WP_091545221.1">
    <property type="nucleotide sequence ID" value="NZ_FMUS01000021.1"/>
</dbReference>
<dbReference type="Gene3D" id="3.90.1010.20">
    <property type="match status" value="1"/>
</dbReference>
<dbReference type="InterPro" id="IPR007329">
    <property type="entry name" value="FMN-bd"/>
</dbReference>
<dbReference type="STRING" id="1120976.SAMN03080606_02990"/>
<sequence length="130" mass="13933">MKKVLKILGVIFLTLVVAMIAVVFIVKSLDLPKEMAEINVNNVNLAGICEGVYSGSYDAGLVKVAVVLQVKDNKIVDITIEEHQNGLGGKAEKIVDSIIEEQTLDVEIISGATISSNAIRKAIENALTQN</sequence>
<reference evidence="3 4" key="1">
    <citation type="submission" date="2016-10" db="EMBL/GenBank/DDBJ databases">
        <authorList>
            <person name="de Groot N.N."/>
        </authorList>
    </citation>
    <scope>NUCLEOTIDE SEQUENCE [LARGE SCALE GENOMIC DNA]</scope>
    <source>
        <strain evidence="3 4">DSM 18978</strain>
    </source>
</reference>
<dbReference type="AlphaFoldDB" id="A0A1G5JT23"/>